<accession>L1IF96</accession>
<evidence type="ECO:0000313" key="2">
    <source>
        <dbReference type="EMBL" id="EKX34584.1"/>
    </source>
</evidence>
<sequence>MIGVETRALGGATGPEGMPTMHMATLRIQRSQEILDQLDSWEFLLEDAIEQMYLDDARLEVAQEQREEEGRQTEHRERKERESETSRLLAEIEIEQIMLSDMELPDKLFRCDEILFALPEENSVRHRNFMRQIRDKVTAFAKGRYTAMPTGRGAPGAQETSTELAEEEDSKLDSKEDEVTIFRSATQTMRESLREHHASTYLTDPSTTTKCADCIIVGLDLEPCLGMRVKPLKADQNNPSSRAGMIVSVSSDKDAVFVLWEHRPEPCGWYKCGHLREYSLRSLLETEATHFQLINPTKTGGNSKEEIEERWSFYSADNQVTTNLLDHLTSWI</sequence>
<evidence type="ECO:0000256" key="1">
    <source>
        <dbReference type="SAM" id="MobiDB-lite"/>
    </source>
</evidence>
<dbReference type="RefSeq" id="XP_005821564.1">
    <property type="nucleotide sequence ID" value="XM_005821507.1"/>
</dbReference>
<name>L1IF96_GUITC</name>
<dbReference type="Proteomes" id="UP000011087">
    <property type="component" value="Unassembled WGS sequence"/>
</dbReference>
<protein>
    <submittedName>
        <fullName evidence="2 3">Uncharacterized protein</fullName>
    </submittedName>
</protein>
<feature type="region of interest" description="Disordered" evidence="1">
    <location>
        <begin position="146"/>
        <end position="176"/>
    </location>
</feature>
<organism evidence="2">
    <name type="scientific">Guillardia theta (strain CCMP2712)</name>
    <name type="common">Cryptophyte</name>
    <dbReference type="NCBI Taxonomy" id="905079"/>
    <lineage>
        <taxon>Eukaryota</taxon>
        <taxon>Cryptophyceae</taxon>
        <taxon>Pyrenomonadales</taxon>
        <taxon>Geminigeraceae</taxon>
        <taxon>Guillardia</taxon>
    </lineage>
</organism>
<dbReference type="AlphaFoldDB" id="L1IF96"/>
<dbReference type="EnsemblProtists" id="EKX34584">
    <property type="protein sequence ID" value="EKX34584"/>
    <property type="gene ID" value="GUITHDRAFT_147106"/>
</dbReference>
<dbReference type="EMBL" id="JH993106">
    <property type="protein sequence ID" value="EKX34584.1"/>
    <property type="molecule type" value="Genomic_DNA"/>
</dbReference>
<dbReference type="HOGENOM" id="CLU_837949_0_0_1"/>
<reference evidence="3" key="3">
    <citation type="submission" date="2016-03" db="UniProtKB">
        <authorList>
            <consortium name="EnsemblProtists"/>
        </authorList>
    </citation>
    <scope>IDENTIFICATION</scope>
</reference>
<evidence type="ECO:0000313" key="4">
    <source>
        <dbReference type="Proteomes" id="UP000011087"/>
    </source>
</evidence>
<evidence type="ECO:0000313" key="3">
    <source>
        <dbReference type="EnsemblProtists" id="EKX34584"/>
    </source>
</evidence>
<keyword evidence="4" id="KW-1185">Reference proteome</keyword>
<reference evidence="2 4" key="1">
    <citation type="journal article" date="2012" name="Nature">
        <title>Algal genomes reveal evolutionary mosaicism and the fate of nucleomorphs.</title>
        <authorList>
            <consortium name="DOE Joint Genome Institute"/>
            <person name="Curtis B.A."/>
            <person name="Tanifuji G."/>
            <person name="Burki F."/>
            <person name="Gruber A."/>
            <person name="Irimia M."/>
            <person name="Maruyama S."/>
            <person name="Arias M.C."/>
            <person name="Ball S.G."/>
            <person name="Gile G.H."/>
            <person name="Hirakawa Y."/>
            <person name="Hopkins J.F."/>
            <person name="Kuo A."/>
            <person name="Rensing S.A."/>
            <person name="Schmutz J."/>
            <person name="Symeonidi A."/>
            <person name="Elias M."/>
            <person name="Eveleigh R.J."/>
            <person name="Herman E.K."/>
            <person name="Klute M.J."/>
            <person name="Nakayama T."/>
            <person name="Obornik M."/>
            <person name="Reyes-Prieto A."/>
            <person name="Armbrust E.V."/>
            <person name="Aves S.J."/>
            <person name="Beiko R.G."/>
            <person name="Coutinho P."/>
            <person name="Dacks J.B."/>
            <person name="Durnford D.G."/>
            <person name="Fast N.M."/>
            <person name="Green B.R."/>
            <person name="Grisdale C.J."/>
            <person name="Hempel F."/>
            <person name="Henrissat B."/>
            <person name="Hoppner M.P."/>
            <person name="Ishida K."/>
            <person name="Kim E."/>
            <person name="Koreny L."/>
            <person name="Kroth P.G."/>
            <person name="Liu Y."/>
            <person name="Malik S.B."/>
            <person name="Maier U.G."/>
            <person name="McRose D."/>
            <person name="Mock T."/>
            <person name="Neilson J.A."/>
            <person name="Onodera N.T."/>
            <person name="Poole A.M."/>
            <person name="Pritham E.J."/>
            <person name="Richards T.A."/>
            <person name="Rocap G."/>
            <person name="Roy S.W."/>
            <person name="Sarai C."/>
            <person name="Schaack S."/>
            <person name="Shirato S."/>
            <person name="Slamovits C.H."/>
            <person name="Spencer D.F."/>
            <person name="Suzuki S."/>
            <person name="Worden A.Z."/>
            <person name="Zauner S."/>
            <person name="Barry K."/>
            <person name="Bell C."/>
            <person name="Bharti A.K."/>
            <person name="Crow J.A."/>
            <person name="Grimwood J."/>
            <person name="Kramer R."/>
            <person name="Lindquist E."/>
            <person name="Lucas S."/>
            <person name="Salamov A."/>
            <person name="McFadden G.I."/>
            <person name="Lane C.E."/>
            <person name="Keeling P.J."/>
            <person name="Gray M.W."/>
            <person name="Grigoriev I.V."/>
            <person name="Archibald J.M."/>
        </authorList>
    </citation>
    <scope>NUCLEOTIDE SEQUENCE</scope>
    <source>
        <strain evidence="2 4">CCMP2712</strain>
    </source>
</reference>
<dbReference type="PaxDb" id="55529-EKX34584"/>
<proteinExistence type="predicted"/>
<gene>
    <name evidence="2" type="ORF">GUITHDRAFT_147106</name>
</gene>
<reference evidence="4" key="2">
    <citation type="submission" date="2012-11" db="EMBL/GenBank/DDBJ databases">
        <authorList>
            <person name="Kuo A."/>
            <person name="Curtis B.A."/>
            <person name="Tanifuji G."/>
            <person name="Burki F."/>
            <person name="Gruber A."/>
            <person name="Irimia M."/>
            <person name="Maruyama S."/>
            <person name="Arias M.C."/>
            <person name="Ball S.G."/>
            <person name="Gile G.H."/>
            <person name="Hirakawa Y."/>
            <person name="Hopkins J.F."/>
            <person name="Rensing S.A."/>
            <person name="Schmutz J."/>
            <person name="Symeonidi A."/>
            <person name="Elias M."/>
            <person name="Eveleigh R.J."/>
            <person name="Herman E.K."/>
            <person name="Klute M.J."/>
            <person name="Nakayama T."/>
            <person name="Obornik M."/>
            <person name="Reyes-Prieto A."/>
            <person name="Armbrust E.V."/>
            <person name="Aves S.J."/>
            <person name="Beiko R.G."/>
            <person name="Coutinho P."/>
            <person name="Dacks J.B."/>
            <person name="Durnford D.G."/>
            <person name="Fast N.M."/>
            <person name="Green B.R."/>
            <person name="Grisdale C."/>
            <person name="Hempe F."/>
            <person name="Henrissat B."/>
            <person name="Hoppner M.P."/>
            <person name="Ishida K.-I."/>
            <person name="Kim E."/>
            <person name="Koreny L."/>
            <person name="Kroth P.G."/>
            <person name="Liu Y."/>
            <person name="Malik S.-B."/>
            <person name="Maier U.G."/>
            <person name="McRose D."/>
            <person name="Mock T."/>
            <person name="Neilson J.A."/>
            <person name="Onodera N.T."/>
            <person name="Poole A.M."/>
            <person name="Pritham E.J."/>
            <person name="Richards T.A."/>
            <person name="Rocap G."/>
            <person name="Roy S.W."/>
            <person name="Sarai C."/>
            <person name="Schaack S."/>
            <person name="Shirato S."/>
            <person name="Slamovits C.H."/>
            <person name="Spencer D.F."/>
            <person name="Suzuki S."/>
            <person name="Worden A.Z."/>
            <person name="Zauner S."/>
            <person name="Barry K."/>
            <person name="Bell C."/>
            <person name="Bharti A.K."/>
            <person name="Crow J.A."/>
            <person name="Grimwood J."/>
            <person name="Kramer R."/>
            <person name="Lindquist E."/>
            <person name="Lucas S."/>
            <person name="Salamov A."/>
            <person name="McFadden G.I."/>
            <person name="Lane C.E."/>
            <person name="Keeling P.J."/>
            <person name="Gray M.W."/>
            <person name="Grigoriev I.V."/>
            <person name="Archibald J.M."/>
        </authorList>
    </citation>
    <scope>NUCLEOTIDE SEQUENCE</scope>
    <source>
        <strain evidence="4">CCMP2712</strain>
    </source>
</reference>
<feature type="region of interest" description="Disordered" evidence="1">
    <location>
        <begin position="64"/>
        <end position="85"/>
    </location>
</feature>
<dbReference type="GeneID" id="17291318"/>
<dbReference type="KEGG" id="gtt:GUITHDRAFT_147106"/>